<evidence type="ECO:0000256" key="1">
    <source>
        <dbReference type="SAM" id="MobiDB-lite"/>
    </source>
</evidence>
<feature type="region of interest" description="Disordered" evidence="1">
    <location>
        <begin position="631"/>
        <end position="718"/>
    </location>
</feature>
<proteinExistence type="predicted"/>
<geneLocation type="plasmid" evidence="2">
    <name>plasmid1</name>
</geneLocation>
<protein>
    <submittedName>
        <fullName evidence="2">Uncharacterized protein</fullName>
    </submittedName>
</protein>
<accession>A0A1Z4JR32</accession>
<keyword evidence="3" id="KW-1185">Reference proteome</keyword>
<evidence type="ECO:0000313" key="2">
    <source>
        <dbReference type="EMBL" id="BAY59225.1"/>
    </source>
</evidence>
<feature type="compositionally biased region" description="Polar residues" evidence="1">
    <location>
        <begin position="690"/>
        <end position="711"/>
    </location>
</feature>
<name>A0A1Z4JR32_LEPBY</name>
<dbReference type="AlphaFoldDB" id="A0A1Z4JR32"/>
<feature type="region of interest" description="Disordered" evidence="1">
    <location>
        <begin position="427"/>
        <end position="474"/>
    </location>
</feature>
<evidence type="ECO:0000313" key="3">
    <source>
        <dbReference type="Proteomes" id="UP000217895"/>
    </source>
</evidence>
<gene>
    <name evidence="2" type="ORF">NIES2135_61020</name>
</gene>
<dbReference type="EMBL" id="AP018204">
    <property type="protein sequence ID" value="BAY59225.1"/>
    <property type="molecule type" value="Genomic_DNA"/>
</dbReference>
<keyword evidence="2" id="KW-0614">Plasmid</keyword>
<dbReference type="Proteomes" id="UP000217895">
    <property type="component" value="Plasmid Plasmid1 dna"/>
</dbReference>
<feature type="compositionally biased region" description="Basic and acidic residues" evidence="1">
    <location>
        <begin position="631"/>
        <end position="643"/>
    </location>
</feature>
<sequence length="818" mass="91469">MLETHCLSGSFYRPSLESFVPLQTSSTADVSPDLNNPWVIIFDALRSQELQQYRSQAIAEIAERSQLAGADLTPPDFVAIAPYPVLLPEVHAQVADTPGIHPNRKVHSWSPAIATLMRDGTGTAVGINLRFLKAYLNEDDIKTVRLGGAGKLWQERAGFLPGDSHSKICLGCEGADFQSFYLNRAFRLPTYQGLGSAGAIYRDIESIKVDKEANGWTKFILCLDRPFRKDSDTEINRSVAANTAKNIIALRKIGYDVKLMVFYDRQGRWVACDDGCARFIEVKPENFKWVAEAIQEQQTKEAKAQTERQSVYVPNLHASHPAADKKNQDLINAIADRIDVGEFDREERILIAAFYKSINDRLGFDKAWANKLPTERKYATEMEWDWKRAEVSSGNELISLTLAIAKRLRFDLSSWSKQWWADHPEFKNSNRVSRSNSTSSKVRTPILRTRPTNTKVAPSSSQPLAAPSSQPEPAILYRQPKPMTQTMLQSPSAPLPLFNLASELVQNIIQGKQLYKNNTEGSLYQVARELRGWQNWTQSKQIRLDQAAQTFVDQAANVLELSPEKVTAILDRVDEIGDQHIPGVIYKADGSEVPAWVQIYHLDKMVFQAACPDELKPAVLDAIRQYRERVEKTVSVETSEPKKRVLPPPTRIASIPNSQTKPFEPSSEEDVEDRSPAVDVSTQEHDRSESTSTDHAAVSEASSSNEPTQEPSEIKVEVPVPVSTEQAKLNTTLARLGRSIAALKPPDPDGDKTIAGKNKYTIVLNVRTNTLKIYSNDRGKEPILFDADGKIDHANSKVTQADVDAFREALKQVNEKKR</sequence>
<feature type="compositionally biased region" description="Low complexity" evidence="1">
    <location>
        <begin position="429"/>
        <end position="444"/>
    </location>
</feature>
<organism evidence="2 3">
    <name type="scientific">Leptolyngbya boryana NIES-2135</name>
    <dbReference type="NCBI Taxonomy" id="1973484"/>
    <lineage>
        <taxon>Bacteria</taxon>
        <taxon>Bacillati</taxon>
        <taxon>Cyanobacteriota</taxon>
        <taxon>Cyanophyceae</taxon>
        <taxon>Leptolyngbyales</taxon>
        <taxon>Leptolyngbyaceae</taxon>
        <taxon>Leptolyngbya group</taxon>
        <taxon>Leptolyngbya</taxon>
    </lineage>
</organism>
<reference evidence="2 3" key="1">
    <citation type="submission" date="2017-06" db="EMBL/GenBank/DDBJ databases">
        <title>Genome sequencing of cyanobaciteial culture collection at National Institute for Environmental Studies (NIES).</title>
        <authorList>
            <person name="Hirose Y."/>
            <person name="Shimura Y."/>
            <person name="Fujisawa T."/>
            <person name="Nakamura Y."/>
            <person name="Kawachi M."/>
        </authorList>
    </citation>
    <scope>NUCLEOTIDE SEQUENCE [LARGE SCALE GENOMIC DNA]</scope>
    <source>
        <strain evidence="2 3">NIES-2135</strain>
        <plasmid evidence="3">Plasmid Plasmid1 dna</plasmid>
    </source>
</reference>
<feature type="compositionally biased region" description="Low complexity" evidence="1">
    <location>
        <begin position="457"/>
        <end position="474"/>
    </location>
</feature>